<name>A0A843UJW4_COLES</name>
<dbReference type="PANTHER" id="PTHR42913">
    <property type="entry name" value="APOPTOSIS-INDUCING FACTOR 1"/>
    <property type="match status" value="1"/>
</dbReference>
<dbReference type="GO" id="GO:0009507">
    <property type="term" value="C:chloroplast"/>
    <property type="evidence" value="ECO:0007669"/>
    <property type="project" value="TreeGrafter"/>
</dbReference>
<keyword evidence="2" id="KW-0285">Flavoprotein</keyword>
<dbReference type="InterPro" id="IPR051169">
    <property type="entry name" value="NADH-Q_oxidoreductase"/>
</dbReference>
<gene>
    <name evidence="5" type="ORF">Taro_015063</name>
</gene>
<organism evidence="5 6">
    <name type="scientific">Colocasia esculenta</name>
    <name type="common">Wild taro</name>
    <name type="synonym">Arum esculentum</name>
    <dbReference type="NCBI Taxonomy" id="4460"/>
    <lineage>
        <taxon>Eukaryota</taxon>
        <taxon>Viridiplantae</taxon>
        <taxon>Streptophyta</taxon>
        <taxon>Embryophyta</taxon>
        <taxon>Tracheophyta</taxon>
        <taxon>Spermatophyta</taxon>
        <taxon>Magnoliopsida</taxon>
        <taxon>Liliopsida</taxon>
        <taxon>Araceae</taxon>
        <taxon>Aroideae</taxon>
        <taxon>Colocasieae</taxon>
        <taxon>Colocasia</taxon>
    </lineage>
</organism>
<reference evidence="5" key="1">
    <citation type="submission" date="2017-07" db="EMBL/GenBank/DDBJ databases">
        <title>Taro Niue Genome Assembly and Annotation.</title>
        <authorList>
            <person name="Atibalentja N."/>
            <person name="Keating K."/>
            <person name="Fields C.J."/>
        </authorList>
    </citation>
    <scope>NUCLEOTIDE SEQUENCE</scope>
    <source>
        <strain evidence="5">Niue_2</strain>
        <tissue evidence="5">Leaf</tissue>
    </source>
</reference>
<sequence>MFKGFCRYLTVPRLGVACHKPKVNKKLCKLERARFGKDYPPIRVAIVGCGYSGVELAATISERLSDKGVVQAVNVETVICPTAPSGNREAALKVFYSMVLELFRNELPSPSTSGNNGAALLFKIRTLSTVCAEEGIS</sequence>
<keyword evidence="4" id="KW-0560">Oxidoreductase</keyword>
<dbReference type="EMBL" id="NMUH01000642">
    <property type="protein sequence ID" value="MQL82587.1"/>
    <property type="molecule type" value="Genomic_DNA"/>
</dbReference>
<evidence type="ECO:0000313" key="5">
    <source>
        <dbReference type="EMBL" id="MQL82587.1"/>
    </source>
</evidence>
<dbReference type="InterPro" id="IPR036188">
    <property type="entry name" value="FAD/NAD-bd_sf"/>
</dbReference>
<evidence type="ECO:0000313" key="6">
    <source>
        <dbReference type="Proteomes" id="UP000652761"/>
    </source>
</evidence>
<dbReference type="GO" id="GO:0042372">
    <property type="term" value="P:phylloquinone biosynthetic process"/>
    <property type="evidence" value="ECO:0007669"/>
    <property type="project" value="TreeGrafter"/>
</dbReference>
<keyword evidence="6" id="KW-1185">Reference proteome</keyword>
<keyword evidence="3" id="KW-0274">FAD</keyword>
<dbReference type="AlphaFoldDB" id="A0A843UJW4"/>
<proteinExistence type="predicted"/>
<dbReference type="GO" id="GO:0003955">
    <property type="term" value="F:NAD(P)H dehydrogenase (quinone) activity"/>
    <property type="evidence" value="ECO:0007669"/>
    <property type="project" value="TreeGrafter"/>
</dbReference>
<dbReference type="GO" id="GO:0019646">
    <property type="term" value="P:aerobic electron transport chain"/>
    <property type="evidence" value="ECO:0007669"/>
    <property type="project" value="TreeGrafter"/>
</dbReference>
<evidence type="ECO:0008006" key="7">
    <source>
        <dbReference type="Google" id="ProtNLM"/>
    </source>
</evidence>
<dbReference type="SUPFAM" id="SSF51905">
    <property type="entry name" value="FAD/NAD(P)-binding domain"/>
    <property type="match status" value="1"/>
</dbReference>
<comment type="caution">
    <text evidence="5">The sequence shown here is derived from an EMBL/GenBank/DDBJ whole genome shotgun (WGS) entry which is preliminary data.</text>
</comment>
<dbReference type="PANTHER" id="PTHR42913:SF4">
    <property type="entry name" value="ALTERNATIVE NAD(P)H-UBIQUINONE OXIDOREDUCTASE C1, CHLOROPLASTIC_MITOCHONDRIAL"/>
    <property type="match status" value="1"/>
</dbReference>
<evidence type="ECO:0000256" key="2">
    <source>
        <dbReference type="ARBA" id="ARBA00022630"/>
    </source>
</evidence>
<evidence type="ECO:0000256" key="3">
    <source>
        <dbReference type="ARBA" id="ARBA00022827"/>
    </source>
</evidence>
<dbReference type="Proteomes" id="UP000652761">
    <property type="component" value="Unassembled WGS sequence"/>
</dbReference>
<dbReference type="OrthoDB" id="5376590at2759"/>
<protein>
    <recommendedName>
        <fullName evidence="7">NADH dehydrogenase</fullName>
    </recommendedName>
</protein>
<comment type="cofactor">
    <cofactor evidence="1">
        <name>FAD</name>
        <dbReference type="ChEBI" id="CHEBI:57692"/>
    </cofactor>
</comment>
<accession>A0A843UJW4</accession>
<evidence type="ECO:0000256" key="1">
    <source>
        <dbReference type="ARBA" id="ARBA00001974"/>
    </source>
</evidence>
<evidence type="ECO:0000256" key="4">
    <source>
        <dbReference type="ARBA" id="ARBA00023002"/>
    </source>
</evidence>